<name>A0AAU2A1H6_9ACTN</name>
<dbReference type="InterPro" id="IPR020904">
    <property type="entry name" value="Sc_DH/Rdtase_CS"/>
</dbReference>
<dbReference type="FunFam" id="3.40.50.720:FF:000084">
    <property type="entry name" value="Short-chain dehydrogenase reductase"/>
    <property type="match status" value="1"/>
</dbReference>
<dbReference type="PANTHER" id="PTHR48107">
    <property type="entry name" value="NADPH-DEPENDENT ALDEHYDE REDUCTASE-LIKE PROTEIN, CHLOROPLASTIC-RELATED"/>
    <property type="match status" value="1"/>
</dbReference>
<keyword evidence="2" id="KW-0560">Oxidoreductase</keyword>
<dbReference type="Pfam" id="PF13561">
    <property type="entry name" value="adh_short_C2"/>
    <property type="match status" value="1"/>
</dbReference>
<dbReference type="GO" id="GO:0016614">
    <property type="term" value="F:oxidoreductase activity, acting on CH-OH group of donors"/>
    <property type="evidence" value="ECO:0007669"/>
    <property type="project" value="UniProtKB-ARBA"/>
</dbReference>
<gene>
    <name evidence="3" type="ORF">OHA22_24715</name>
</gene>
<sequence length="244" mass="24701">MSLNGKVAIVTGASRGIGRATAERLGRDGAAVVVNYHSNAEAAQETVKAITAGGGQAVAVQGDVSVAADVAALYAAAVKEFGGVDIVVNNAATVAAAPVEYISEEDFDRLVATNLKSVFLSHQQAVQHVRDGGRVINLSAGLPAAAIAFLGAYGATKVGVEVLTRSLAHQLGERGVTVNAVAPGPTDTDMLAPEARANLEGLIAQTPLRKLGQPGDIADVVSFLAGADGRWVTAQTLHANGGFA</sequence>
<protein>
    <submittedName>
        <fullName evidence="3">SDR family oxidoreductase</fullName>
    </submittedName>
</protein>
<proteinExistence type="inferred from homology"/>
<dbReference type="PANTHER" id="PTHR48107:SF7">
    <property type="entry name" value="RE15974P"/>
    <property type="match status" value="1"/>
</dbReference>
<dbReference type="InterPro" id="IPR002347">
    <property type="entry name" value="SDR_fam"/>
</dbReference>
<organism evidence="3">
    <name type="scientific">Streptomyces sp. NBC_00093</name>
    <dbReference type="NCBI Taxonomy" id="2975649"/>
    <lineage>
        <taxon>Bacteria</taxon>
        <taxon>Bacillati</taxon>
        <taxon>Actinomycetota</taxon>
        <taxon>Actinomycetes</taxon>
        <taxon>Kitasatosporales</taxon>
        <taxon>Streptomycetaceae</taxon>
        <taxon>Streptomyces</taxon>
    </lineage>
</organism>
<dbReference type="PROSITE" id="PS00061">
    <property type="entry name" value="ADH_SHORT"/>
    <property type="match status" value="1"/>
</dbReference>
<dbReference type="AlphaFoldDB" id="A0AAU2A1H6"/>
<dbReference type="EMBL" id="CP108222">
    <property type="protein sequence ID" value="WTT18507.1"/>
    <property type="molecule type" value="Genomic_DNA"/>
</dbReference>
<evidence type="ECO:0000256" key="2">
    <source>
        <dbReference type="ARBA" id="ARBA00023002"/>
    </source>
</evidence>
<dbReference type="InterPro" id="IPR036291">
    <property type="entry name" value="NAD(P)-bd_dom_sf"/>
</dbReference>
<comment type="similarity">
    <text evidence="1">Belongs to the short-chain dehydrogenases/reductases (SDR) family.</text>
</comment>
<dbReference type="SUPFAM" id="SSF51735">
    <property type="entry name" value="NAD(P)-binding Rossmann-fold domains"/>
    <property type="match status" value="1"/>
</dbReference>
<reference evidence="3" key="1">
    <citation type="submission" date="2022-10" db="EMBL/GenBank/DDBJ databases">
        <title>The complete genomes of actinobacterial strains from the NBC collection.</title>
        <authorList>
            <person name="Joergensen T.S."/>
            <person name="Alvarez Arevalo M."/>
            <person name="Sterndorff E.B."/>
            <person name="Faurdal D."/>
            <person name="Vuksanovic O."/>
            <person name="Mourched A.-S."/>
            <person name="Charusanti P."/>
            <person name="Shaw S."/>
            <person name="Blin K."/>
            <person name="Weber T."/>
        </authorList>
    </citation>
    <scope>NUCLEOTIDE SEQUENCE</scope>
    <source>
        <strain evidence="3">NBC_00093</strain>
    </source>
</reference>
<dbReference type="PRINTS" id="PR00081">
    <property type="entry name" value="GDHRDH"/>
</dbReference>
<evidence type="ECO:0000256" key="1">
    <source>
        <dbReference type="ARBA" id="ARBA00006484"/>
    </source>
</evidence>
<accession>A0AAU2A1H6</accession>
<dbReference type="Gene3D" id="3.40.50.720">
    <property type="entry name" value="NAD(P)-binding Rossmann-like Domain"/>
    <property type="match status" value="1"/>
</dbReference>
<evidence type="ECO:0000313" key="3">
    <source>
        <dbReference type="EMBL" id="WTT18507.1"/>
    </source>
</evidence>
<dbReference type="PRINTS" id="PR00080">
    <property type="entry name" value="SDRFAMILY"/>
</dbReference>